<sequence length="246" mass="27380">MTRLAIGCAPLPLSRCGAAQHFPPIPHRGRHGFLMTRKTPTKRGNGLAVGAGYGPFAGPVCPTRNSLAMSAQSAARGHDARIFWCELMPSFAVRFFGINRYKADAAQSILLWRDWLKMGRINTGSVTANVIEMKPFRNYAAAQFKSDSVRCFQLALDIVASIAIPESASPYPARFSLIDVSPKHPGKSTFFQFLNQPRGINSLFKLDIQNFISIHTFEANMSQFFAVARKRFFFLRFPALDTCFHG</sequence>
<evidence type="ECO:0000313" key="2">
    <source>
        <dbReference type="Proteomes" id="UP001276150"/>
    </source>
</evidence>
<evidence type="ECO:0008006" key="3">
    <source>
        <dbReference type="Google" id="ProtNLM"/>
    </source>
</evidence>
<reference evidence="1 2" key="1">
    <citation type="submission" date="2022-11" db="EMBL/GenBank/DDBJ databases">
        <title>Deinococcus ZS9-10, Low Temperature and Draught-tolerating, UV-resistant Bacteria from Continental Antarctica.</title>
        <authorList>
            <person name="Cheng L."/>
        </authorList>
    </citation>
    <scope>NUCLEOTIDE SEQUENCE [LARGE SCALE GENOMIC DNA]</scope>
    <source>
        <strain evidence="1 2">ZS9-10</strain>
    </source>
</reference>
<dbReference type="Proteomes" id="UP001276150">
    <property type="component" value="Unassembled WGS sequence"/>
</dbReference>
<comment type="caution">
    <text evidence="1">The sequence shown here is derived from an EMBL/GenBank/DDBJ whole genome shotgun (WGS) entry which is preliminary data.</text>
</comment>
<accession>A0ABU4DVH5</accession>
<organism evidence="1 2">
    <name type="scientific">Deinococcus arenicola</name>
    <dbReference type="NCBI Taxonomy" id="2994950"/>
    <lineage>
        <taxon>Bacteria</taxon>
        <taxon>Thermotogati</taxon>
        <taxon>Deinococcota</taxon>
        <taxon>Deinococci</taxon>
        <taxon>Deinococcales</taxon>
        <taxon>Deinococcaceae</taxon>
        <taxon>Deinococcus</taxon>
    </lineage>
</organism>
<evidence type="ECO:0000313" key="1">
    <source>
        <dbReference type="EMBL" id="MDV6376449.1"/>
    </source>
</evidence>
<dbReference type="EMBL" id="JAPMIV010000063">
    <property type="protein sequence ID" value="MDV6376449.1"/>
    <property type="molecule type" value="Genomic_DNA"/>
</dbReference>
<proteinExistence type="predicted"/>
<gene>
    <name evidence="1" type="ORF">ORD21_17800</name>
</gene>
<keyword evidence="2" id="KW-1185">Reference proteome</keyword>
<protein>
    <recommendedName>
        <fullName evidence="3">Transposase IS111A/IS1328/IS1533 N-terminal domain-containing protein</fullName>
    </recommendedName>
</protein>
<name>A0ABU4DVH5_9DEIO</name>